<dbReference type="Proteomes" id="UP000606786">
    <property type="component" value="Unassembled WGS sequence"/>
</dbReference>
<comment type="caution">
    <text evidence="1">The sequence shown here is derived from an EMBL/GenBank/DDBJ whole genome shotgun (WGS) entry which is preliminary data.</text>
</comment>
<reference evidence="1" key="1">
    <citation type="submission" date="2020-11" db="EMBL/GenBank/DDBJ databases">
        <authorList>
            <person name="Whitehead M."/>
        </authorList>
    </citation>
    <scope>NUCLEOTIDE SEQUENCE</scope>
    <source>
        <strain evidence="1">EGII</strain>
    </source>
</reference>
<evidence type="ECO:0000313" key="2">
    <source>
        <dbReference type="Proteomes" id="UP000606786"/>
    </source>
</evidence>
<evidence type="ECO:0000313" key="1">
    <source>
        <dbReference type="EMBL" id="CAD6992055.1"/>
    </source>
</evidence>
<dbReference type="EMBL" id="CAJHJT010000001">
    <property type="protein sequence ID" value="CAD6992055.1"/>
    <property type="molecule type" value="Genomic_DNA"/>
</dbReference>
<name>A0A811U468_CERCA</name>
<organism evidence="1 2">
    <name type="scientific">Ceratitis capitata</name>
    <name type="common">Mediterranean fruit fly</name>
    <name type="synonym">Tephritis capitata</name>
    <dbReference type="NCBI Taxonomy" id="7213"/>
    <lineage>
        <taxon>Eukaryota</taxon>
        <taxon>Metazoa</taxon>
        <taxon>Ecdysozoa</taxon>
        <taxon>Arthropoda</taxon>
        <taxon>Hexapoda</taxon>
        <taxon>Insecta</taxon>
        <taxon>Pterygota</taxon>
        <taxon>Neoptera</taxon>
        <taxon>Endopterygota</taxon>
        <taxon>Diptera</taxon>
        <taxon>Brachycera</taxon>
        <taxon>Muscomorpha</taxon>
        <taxon>Tephritoidea</taxon>
        <taxon>Tephritidae</taxon>
        <taxon>Ceratitis</taxon>
        <taxon>Ceratitis</taxon>
    </lineage>
</organism>
<proteinExistence type="predicted"/>
<sequence>MNRCGRASTSRTFQFTHKNVIYFGVWHEICMNGWMLVGMPVKSLLSSVQTQLRKNAKLEQKHICRVRSGARGRRLLCRVAEKLAASLAGCLPAAAIKLRIPCRDK</sequence>
<keyword evidence="2" id="KW-1185">Reference proteome</keyword>
<gene>
    <name evidence="1" type="ORF">CCAP1982_LOCUS936</name>
</gene>
<protein>
    <submittedName>
        <fullName evidence="1">(Mediterranean fruit fly) hypothetical protein</fullName>
    </submittedName>
</protein>
<dbReference type="AlphaFoldDB" id="A0A811U468"/>
<accession>A0A811U468</accession>